<reference evidence="1 2" key="1">
    <citation type="submission" date="2013-01" db="EMBL/GenBank/DDBJ databases">
        <authorList>
            <person name="Harkins D.M."/>
            <person name="Durkin A.S."/>
            <person name="Brinkac L.M."/>
            <person name="Haft D.H."/>
            <person name="Selengut J.D."/>
            <person name="Sanka R."/>
            <person name="DePew J."/>
            <person name="Purushe J."/>
            <person name="Chanthongthip A."/>
            <person name="Lattana O."/>
            <person name="Phetsouvanh R."/>
            <person name="Newton P.N."/>
            <person name="Vinetz J.M."/>
            <person name="Sutton G.G."/>
            <person name="Nierman W.C."/>
            <person name="Fouts D.E."/>
        </authorList>
    </citation>
    <scope>NUCLEOTIDE SEQUENCE [LARGE SCALE GENOMIC DNA]</scope>
    <source>
        <strain evidence="1 2">UI 13098</strain>
    </source>
</reference>
<dbReference type="Proteomes" id="UP000012118">
    <property type="component" value="Unassembled WGS sequence"/>
</dbReference>
<keyword evidence="2" id="KW-1185">Reference proteome</keyword>
<accession>M6QG83</accession>
<protein>
    <submittedName>
        <fullName evidence="1">Uncharacterized protein</fullName>
    </submittedName>
</protein>
<evidence type="ECO:0000313" key="1">
    <source>
        <dbReference type="EMBL" id="EMN87967.1"/>
    </source>
</evidence>
<gene>
    <name evidence="1" type="ORF">LEP1GSC108_0792</name>
</gene>
<comment type="caution">
    <text evidence="1">The sequence shown here is derived from an EMBL/GenBank/DDBJ whole genome shotgun (WGS) entry which is preliminary data.</text>
</comment>
<sequence>MLILQRACTKTIRSYRISADRCNFSCALGQVQNLKKDKMNEKNIYDFTNHGTFSLFL</sequence>
<evidence type="ECO:0000313" key="2">
    <source>
        <dbReference type="Proteomes" id="UP000012118"/>
    </source>
</evidence>
<name>M6QG83_9LEPT</name>
<proteinExistence type="predicted"/>
<organism evidence="1 2">
    <name type="scientific">Leptospira weilii str. UI 13098</name>
    <dbReference type="NCBI Taxonomy" id="1088542"/>
    <lineage>
        <taxon>Bacteria</taxon>
        <taxon>Pseudomonadati</taxon>
        <taxon>Spirochaetota</taxon>
        <taxon>Spirochaetia</taxon>
        <taxon>Leptospirales</taxon>
        <taxon>Leptospiraceae</taxon>
        <taxon>Leptospira</taxon>
    </lineage>
</organism>
<dbReference type="AlphaFoldDB" id="M6QG83"/>
<dbReference type="EMBL" id="AHNU02000087">
    <property type="protein sequence ID" value="EMN87967.1"/>
    <property type="molecule type" value="Genomic_DNA"/>
</dbReference>